<dbReference type="InterPro" id="IPR035983">
    <property type="entry name" value="Hect_E3_ubiquitin_ligase"/>
</dbReference>
<sequence>MATVLLNGTFLNFTPVVFPLIEPHQDIATSQHNDTRHHYQTASTYIFEPSKRGQNSELASEGFDEETPGSAATKNLSSSEDLRLAPVEGPFVAYEDNDINTQTVSLSPPAIPLSKEFLDLSENHLFEELPDEHQPITITLHRDHVFNELNELSSQGITQMYHSFRIEMEIAHKELIQEPAYVADCWGPILREHLGKFGESLEAILKSLEPSSKNVLEILQFEEFKNPSEAATAFFLKKFTRNSTDERRKFLSFCTGADVLLVPAIDVKLFEPTNDFSRMPVAHTCGCLLEVPSSYGSVAEFSEEMSGILNSNIWVMDVI</sequence>
<evidence type="ECO:0000256" key="1">
    <source>
        <dbReference type="ARBA" id="ARBA00022786"/>
    </source>
</evidence>
<dbReference type="PROSITE" id="PS50237">
    <property type="entry name" value="HECT"/>
    <property type="match status" value="1"/>
</dbReference>
<dbReference type="EMBL" id="AMQN01016269">
    <property type="status" value="NOT_ANNOTATED_CDS"/>
    <property type="molecule type" value="Genomic_DNA"/>
</dbReference>
<evidence type="ECO:0000256" key="3">
    <source>
        <dbReference type="SAM" id="MobiDB-lite"/>
    </source>
</evidence>
<dbReference type="SUPFAM" id="SSF56204">
    <property type="entry name" value="Hect, E3 ligase catalytic domain"/>
    <property type="match status" value="1"/>
</dbReference>
<name>R7VLP7_CAPTE</name>
<feature type="region of interest" description="Disordered" evidence="3">
    <location>
        <begin position="50"/>
        <end position="75"/>
    </location>
</feature>
<dbReference type="EnsemblMetazoa" id="CapteT205533">
    <property type="protein sequence ID" value="CapteP205533"/>
    <property type="gene ID" value="CapteG205533"/>
</dbReference>
<reference evidence="6" key="3">
    <citation type="submission" date="2015-06" db="UniProtKB">
        <authorList>
            <consortium name="EnsemblMetazoa"/>
        </authorList>
    </citation>
    <scope>IDENTIFICATION</scope>
</reference>
<evidence type="ECO:0000259" key="4">
    <source>
        <dbReference type="PROSITE" id="PS50237"/>
    </source>
</evidence>
<dbReference type="HOGENOM" id="CLU_872221_0_0_1"/>
<organism evidence="5">
    <name type="scientific">Capitella teleta</name>
    <name type="common">Polychaete worm</name>
    <dbReference type="NCBI Taxonomy" id="283909"/>
    <lineage>
        <taxon>Eukaryota</taxon>
        <taxon>Metazoa</taxon>
        <taxon>Spiralia</taxon>
        <taxon>Lophotrochozoa</taxon>
        <taxon>Annelida</taxon>
        <taxon>Polychaeta</taxon>
        <taxon>Sedentaria</taxon>
        <taxon>Scolecida</taxon>
        <taxon>Capitellidae</taxon>
        <taxon>Capitella</taxon>
    </lineage>
</organism>
<dbReference type="GO" id="GO:0004842">
    <property type="term" value="F:ubiquitin-protein transferase activity"/>
    <property type="evidence" value="ECO:0007669"/>
    <property type="project" value="InterPro"/>
</dbReference>
<dbReference type="EMBL" id="KB291891">
    <property type="protein sequence ID" value="ELU18471.1"/>
    <property type="molecule type" value="Genomic_DNA"/>
</dbReference>
<evidence type="ECO:0000313" key="6">
    <source>
        <dbReference type="EnsemblMetazoa" id="CapteP205533"/>
    </source>
</evidence>
<evidence type="ECO:0000313" key="7">
    <source>
        <dbReference type="Proteomes" id="UP000014760"/>
    </source>
</evidence>
<feature type="domain" description="HECT" evidence="4">
    <location>
        <begin position="234"/>
        <end position="292"/>
    </location>
</feature>
<dbReference type="AlphaFoldDB" id="R7VLP7"/>
<reference evidence="7" key="1">
    <citation type="submission" date="2012-12" db="EMBL/GenBank/DDBJ databases">
        <authorList>
            <person name="Hellsten U."/>
            <person name="Grimwood J."/>
            <person name="Chapman J.A."/>
            <person name="Shapiro H."/>
            <person name="Aerts A."/>
            <person name="Otillar R.P."/>
            <person name="Terry A.Y."/>
            <person name="Boore J.L."/>
            <person name="Simakov O."/>
            <person name="Marletaz F."/>
            <person name="Cho S.-J."/>
            <person name="Edsinger-Gonzales E."/>
            <person name="Havlak P."/>
            <person name="Kuo D.-H."/>
            <person name="Larsson T."/>
            <person name="Lv J."/>
            <person name="Arendt D."/>
            <person name="Savage R."/>
            <person name="Osoegawa K."/>
            <person name="de Jong P."/>
            <person name="Lindberg D.R."/>
            <person name="Seaver E.C."/>
            <person name="Weisblat D.A."/>
            <person name="Putnam N.H."/>
            <person name="Grigoriev I.V."/>
            <person name="Rokhsar D.S."/>
        </authorList>
    </citation>
    <scope>NUCLEOTIDE SEQUENCE</scope>
    <source>
        <strain evidence="7">I ESC-2004</strain>
    </source>
</reference>
<evidence type="ECO:0000256" key="2">
    <source>
        <dbReference type="PROSITE-ProRule" id="PRU00104"/>
    </source>
</evidence>
<dbReference type="Gene3D" id="3.30.2410.10">
    <property type="entry name" value="Hect, E3 ligase catalytic domain"/>
    <property type="match status" value="1"/>
</dbReference>
<protein>
    <recommendedName>
        <fullName evidence="4">HECT domain-containing protein</fullName>
    </recommendedName>
</protein>
<dbReference type="Pfam" id="PF00632">
    <property type="entry name" value="HECT"/>
    <property type="match status" value="1"/>
</dbReference>
<reference evidence="5 7" key="2">
    <citation type="journal article" date="2013" name="Nature">
        <title>Insights into bilaterian evolution from three spiralian genomes.</title>
        <authorList>
            <person name="Simakov O."/>
            <person name="Marletaz F."/>
            <person name="Cho S.J."/>
            <person name="Edsinger-Gonzales E."/>
            <person name="Havlak P."/>
            <person name="Hellsten U."/>
            <person name="Kuo D.H."/>
            <person name="Larsson T."/>
            <person name="Lv J."/>
            <person name="Arendt D."/>
            <person name="Savage R."/>
            <person name="Osoegawa K."/>
            <person name="de Jong P."/>
            <person name="Grimwood J."/>
            <person name="Chapman J.A."/>
            <person name="Shapiro H."/>
            <person name="Aerts A."/>
            <person name="Otillar R.P."/>
            <person name="Terry A.Y."/>
            <person name="Boore J.L."/>
            <person name="Grigoriev I.V."/>
            <person name="Lindberg D.R."/>
            <person name="Seaver E.C."/>
            <person name="Weisblat D.A."/>
            <person name="Putnam N.H."/>
            <person name="Rokhsar D.S."/>
        </authorList>
    </citation>
    <scope>NUCLEOTIDE SEQUENCE</scope>
    <source>
        <strain evidence="5 7">I ESC-2004</strain>
    </source>
</reference>
<feature type="active site" description="Glycyl thioester intermediate" evidence="2">
    <location>
        <position position="285"/>
    </location>
</feature>
<dbReference type="OrthoDB" id="6151604at2759"/>
<dbReference type="Proteomes" id="UP000014760">
    <property type="component" value="Unassembled WGS sequence"/>
</dbReference>
<keyword evidence="7" id="KW-1185">Reference proteome</keyword>
<dbReference type="InterPro" id="IPR000569">
    <property type="entry name" value="HECT_dom"/>
</dbReference>
<proteinExistence type="predicted"/>
<accession>R7VLP7</accession>
<keyword evidence="1 2" id="KW-0833">Ubl conjugation pathway</keyword>
<evidence type="ECO:0000313" key="5">
    <source>
        <dbReference type="EMBL" id="ELU18471.1"/>
    </source>
</evidence>
<gene>
    <name evidence="5" type="ORF">CAPTEDRAFT_205533</name>
</gene>